<dbReference type="InterPro" id="IPR052065">
    <property type="entry name" value="Compl_asym_regulator"/>
</dbReference>
<keyword evidence="6" id="KW-1015">Disulfide bond</keyword>
<evidence type="ECO:0000256" key="2">
    <source>
        <dbReference type="ARBA" id="ARBA00022525"/>
    </source>
</evidence>
<dbReference type="WBParaSite" id="EVEC_0001086901-mRNA-1">
    <property type="protein sequence ID" value="EVEC_0001086901-mRNA-1"/>
    <property type="gene ID" value="EVEC_0001086901"/>
</dbReference>
<keyword evidence="4" id="KW-0732">Signal</keyword>
<organism evidence="10">
    <name type="scientific">Enterobius vermicularis</name>
    <name type="common">Human pinworm</name>
    <dbReference type="NCBI Taxonomy" id="51028"/>
    <lineage>
        <taxon>Eukaryota</taxon>
        <taxon>Metazoa</taxon>
        <taxon>Ecdysozoa</taxon>
        <taxon>Nematoda</taxon>
        <taxon>Chromadorea</taxon>
        <taxon>Rhabditida</taxon>
        <taxon>Spirurina</taxon>
        <taxon>Oxyuridomorpha</taxon>
        <taxon>Oxyuroidea</taxon>
        <taxon>Oxyuridae</taxon>
        <taxon>Enterobius</taxon>
    </lineage>
</organism>
<evidence type="ECO:0000256" key="3">
    <source>
        <dbReference type="ARBA" id="ARBA00022536"/>
    </source>
</evidence>
<reference evidence="8 9" key="2">
    <citation type="submission" date="2018-10" db="EMBL/GenBank/DDBJ databases">
        <authorList>
            <consortium name="Pathogen Informatics"/>
        </authorList>
    </citation>
    <scope>NUCLEOTIDE SEQUENCE [LARGE SCALE GENOMIC DNA]</scope>
</reference>
<keyword evidence="2" id="KW-0964">Secreted</keyword>
<dbReference type="FunFam" id="2.20.100.10:FF:000007">
    <property type="entry name" value="Thrombospondin 1"/>
    <property type="match status" value="1"/>
</dbReference>
<comment type="subcellular location">
    <subcellularLocation>
        <location evidence="1">Secreted</location>
    </subcellularLocation>
</comment>
<protein>
    <submittedName>
        <fullName evidence="10">TSP1_spondin domain-containing protein</fullName>
    </submittedName>
</protein>
<dbReference type="OrthoDB" id="5870058at2759"/>
<dbReference type="PROSITE" id="PS50092">
    <property type="entry name" value="TSP1"/>
    <property type="match status" value="2"/>
</dbReference>
<dbReference type="Pfam" id="PF00090">
    <property type="entry name" value="TSP_1"/>
    <property type="match status" value="2"/>
</dbReference>
<dbReference type="PANTHER" id="PTHR22906:SF21">
    <property type="entry name" value="SEMA DOMAIN-CONTAINING PROTEIN"/>
    <property type="match status" value="1"/>
</dbReference>
<dbReference type="SUPFAM" id="SSF82895">
    <property type="entry name" value="TSP-1 type 1 repeat"/>
    <property type="match status" value="2"/>
</dbReference>
<dbReference type="InterPro" id="IPR000884">
    <property type="entry name" value="TSP1_rpt"/>
</dbReference>
<dbReference type="InterPro" id="IPR036383">
    <property type="entry name" value="TSP1_rpt_sf"/>
</dbReference>
<dbReference type="GO" id="GO:0005576">
    <property type="term" value="C:extracellular region"/>
    <property type="evidence" value="ECO:0007669"/>
    <property type="project" value="UniProtKB-SubCell"/>
</dbReference>
<dbReference type="PRINTS" id="PR01705">
    <property type="entry name" value="TSP1REPEAT"/>
</dbReference>
<keyword evidence="3" id="KW-0245">EGF-like domain</keyword>
<dbReference type="SMART" id="SM00209">
    <property type="entry name" value="TSP1"/>
    <property type="match status" value="2"/>
</dbReference>
<evidence type="ECO:0000256" key="1">
    <source>
        <dbReference type="ARBA" id="ARBA00004613"/>
    </source>
</evidence>
<dbReference type="Proteomes" id="UP000274131">
    <property type="component" value="Unassembled WGS sequence"/>
</dbReference>
<evidence type="ECO:0000256" key="7">
    <source>
        <dbReference type="ARBA" id="ARBA00023180"/>
    </source>
</evidence>
<proteinExistence type="predicted"/>
<keyword evidence="5" id="KW-0677">Repeat</keyword>
<dbReference type="PANTHER" id="PTHR22906">
    <property type="entry name" value="PROPERDIN"/>
    <property type="match status" value="1"/>
</dbReference>
<dbReference type="EMBL" id="UXUI01010626">
    <property type="protein sequence ID" value="VDD95443.1"/>
    <property type="molecule type" value="Genomic_DNA"/>
</dbReference>
<evidence type="ECO:0000313" key="8">
    <source>
        <dbReference type="EMBL" id="VDD95443.1"/>
    </source>
</evidence>
<sequence>MHCCTSTFTAVDGDWSEWTKWSDCSAKCGFSFQTRHRFCNNPAPAGRGASCFGLATMSLLCPTKPCKVLVNGQWSSWSKWSECSAECGIGTKMRTRLCKNPLPSEGGYPCFGANYEESLCFNDKKHLNDDVVCSNVIRDANIIESGGNGLLPIK</sequence>
<dbReference type="FunFam" id="2.20.100.10:FF:000067">
    <property type="entry name" value="Hemicentin 1"/>
    <property type="match status" value="1"/>
</dbReference>
<keyword evidence="9" id="KW-1185">Reference proteome</keyword>
<evidence type="ECO:0000256" key="6">
    <source>
        <dbReference type="ARBA" id="ARBA00023157"/>
    </source>
</evidence>
<evidence type="ECO:0000313" key="9">
    <source>
        <dbReference type="Proteomes" id="UP000274131"/>
    </source>
</evidence>
<name>A0A0N4VJ48_ENTVE</name>
<keyword evidence="7" id="KW-0325">Glycoprotein</keyword>
<gene>
    <name evidence="8" type="ORF">EVEC_LOCUS10194</name>
</gene>
<evidence type="ECO:0000313" key="10">
    <source>
        <dbReference type="WBParaSite" id="EVEC_0001086901-mRNA-1"/>
    </source>
</evidence>
<dbReference type="AlphaFoldDB" id="A0A0N4VJ48"/>
<dbReference type="STRING" id="51028.A0A0N4VJ48"/>
<reference evidence="10" key="1">
    <citation type="submission" date="2017-02" db="UniProtKB">
        <authorList>
            <consortium name="WormBaseParasite"/>
        </authorList>
    </citation>
    <scope>IDENTIFICATION</scope>
</reference>
<dbReference type="Gene3D" id="2.20.100.10">
    <property type="entry name" value="Thrombospondin type-1 (TSP1) repeat"/>
    <property type="match status" value="2"/>
</dbReference>
<accession>A0A0N4VJ48</accession>
<evidence type="ECO:0000256" key="5">
    <source>
        <dbReference type="ARBA" id="ARBA00022737"/>
    </source>
</evidence>
<evidence type="ECO:0000256" key="4">
    <source>
        <dbReference type="ARBA" id="ARBA00022729"/>
    </source>
</evidence>